<comment type="function">
    <text evidence="1 7">RNaseP catalyzes the removal of the 5'-leader sequence from pre-tRNA to produce the mature 5'-terminus. It can also cleave other RNA substrates such as 4.5S RNA. The protein component plays an auxiliary but essential role in vivo by binding to the 5'-leader sequence and broadening the substrate specificity of the ribozyme.</text>
</comment>
<dbReference type="PANTHER" id="PTHR33992">
    <property type="entry name" value="RIBONUCLEASE P PROTEIN COMPONENT"/>
    <property type="match status" value="1"/>
</dbReference>
<comment type="catalytic activity">
    <reaction evidence="7">
        <text>Endonucleolytic cleavage of RNA, removing 5'-extranucleotides from tRNA precursor.</text>
        <dbReference type="EC" id="3.1.26.5"/>
    </reaction>
</comment>
<comment type="similarity">
    <text evidence="7">Belongs to the RnpA family.</text>
</comment>
<evidence type="ECO:0000256" key="7">
    <source>
        <dbReference type="HAMAP-Rule" id="MF_00227"/>
    </source>
</evidence>
<dbReference type="PANTHER" id="PTHR33992:SF1">
    <property type="entry name" value="RIBONUCLEASE P PROTEIN COMPONENT"/>
    <property type="match status" value="1"/>
</dbReference>
<dbReference type="EC" id="3.1.26.5" evidence="7 8"/>
<evidence type="ECO:0000313" key="9">
    <source>
        <dbReference type="EMBL" id="BFG70861.1"/>
    </source>
</evidence>
<evidence type="ECO:0000256" key="8">
    <source>
        <dbReference type="NCBIfam" id="TIGR00188"/>
    </source>
</evidence>
<dbReference type="GO" id="GO:0004526">
    <property type="term" value="F:ribonuclease P activity"/>
    <property type="evidence" value="ECO:0007669"/>
    <property type="project" value="UniProtKB-UniRule"/>
</dbReference>
<dbReference type="InterPro" id="IPR020568">
    <property type="entry name" value="Ribosomal_Su5_D2-typ_SF"/>
</dbReference>
<proteinExistence type="inferred from homology"/>
<dbReference type="InterPro" id="IPR014721">
    <property type="entry name" value="Ribsml_uS5_D2-typ_fold_subgr"/>
</dbReference>
<sequence>MKANGYHKKEKLKSRTELKAVFSTGKSFSVFPIKVFFIEKEINDASFPVSAGVGVSSRHFKKAVDRNRIKRLLREAYRLEKQPLLQAVASQSKSFAVFFLYLDKELPDYTLIREKVKEGIEKLIKKVTN</sequence>
<dbReference type="Pfam" id="PF00825">
    <property type="entry name" value="Ribonuclease_P"/>
    <property type="match status" value="1"/>
</dbReference>
<dbReference type="Gene3D" id="3.30.230.10">
    <property type="match status" value="1"/>
</dbReference>
<evidence type="ECO:0000256" key="4">
    <source>
        <dbReference type="ARBA" id="ARBA00022759"/>
    </source>
</evidence>
<reference evidence="9" key="1">
    <citation type="submission" date="2024-02" db="EMBL/GenBank/DDBJ databases">
        <title>Sediminibacterium planktonica sp. nov. and Sediminibacterium longus sp. nov., isolated from surface lake and river water.</title>
        <authorList>
            <person name="Watanabe K."/>
            <person name="Takemine S."/>
            <person name="Ishii Y."/>
            <person name="Ogata Y."/>
            <person name="Shindo C."/>
            <person name="Suda W."/>
        </authorList>
    </citation>
    <scope>NUCLEOTIDE SEQUENCE</scope>
    <source>
        <strain evidence="9">KACHI17</strain>
    </source>
</reference>
<dbReference type="InterPro" id="IPR000100">
    <property type="entry name" value="RNase_P"/>
</dbReference>
<dbReference type="SUPFAM" id="SSF54211">
    <property type="entry name" value="Ribosomal protein S5 domain 2-like"/>
    <property type="match status" value="1"/>
</dbReference>
<evidence type="ECO:0000256" key="3">
    <source>
        <dbReference type="ARBA" id="ARBA00022722"/>
    </source>
</evidence>
<dbReference type="GO" id="GO:0030677">
    <property type="term" value="C:ribonuclease P complex"/>
    <property type="evidence" value="ECO:0007669"/>
    <property type="project" value="TreeGrafter"/>
</dbReference>
<dbReference type="HAMAP" id="MF_00227">
    <property type="entry name" value="RNase_P"/>
    <property type="match status" value="1"/>
</dbReference>
<organism evidence="9">
    <name type="scientific">Sediminibacterium sp. KACHI17</name>
    <dbReference type="NCBI Taxonomy" id="1751071"/>
    <lineage>
        <taxon>Bacteria</taxon>
        <taxon>Pseudomonadati</taxon>
        <taxon>Bacteroidota</taxon>
        <taxon>Chitinophagia</taxon>
        <taxon>Chitinophagales</taxon>
        <taxon>Chitinophagaceae</taxon>
        <taxon>Sediminibacterium</taxon>
    </lineage>
</organism>
<dbReference type="InterPro" id="IPR020539">
    <property type="entry name" value="RNase_P_CS"/>
</dbReference>
<keyword evidence="4 7" id="KW-0255">Endonuclease</keyword>
<comment type="subunit">
    <text evidence="7">Consists of a catalytic RNA component (M1 or rnpB) and a protein subunit.</text>
</comment>
<dbReference type="EMBL" id="AP029612">
    <property type="protein sequence ID" value="BFG70861.1"/>
    <property type="molecule type" value="Genomic_DNA"/>
</dbReference>
<accession>A0AAT9GJW7</accession>
<dbReference type="AlphaFoldDB" id="A0AAT9GJW7"/>
<keyword evidence="5 7" id="KW-0378">Hydrolase</keyword>
<gene>
    <name evidence="7 9" type="primary">rnpA</name>
    <name evidence="9" type="ORF">KACHI17_17420</name>
</gene>
<keyword evidence="6 7" id="KW-0694">RNA-binding</keyword>
<name>A0AAT9GJW7_9BACT</name>
<protein>
    <recommendedName>
        <fullName evidence="7 8">Ribonuclease P protein component</fullName>
        <shortName evidence="7">RNase P protein</shortName>
        <shortName evidence="7">RNaseP protein</shortName>
        <ecNumber evidence="7 8">3.1.26.5</ecNumber>
    </recommendedName>
    <alternativeName>
        <fullName evidence="7">Protein C5</fullName>
    </alternativeName>
</protein>
<evidence type="ECO:0000256" key="6">
    <source>
        <dbReference type="ARBA" id="ARBA00022884"/>
    </source>
</evidence>
<dbReference type="GO" id="GO:0042781">
    <property type="term" value="F:3'-tRNA processing endoribonuclease activity"/>
    <property type="evidence" value="ECO:0007669"/>
    <property type="project" value="TreeGrafter"/>
</dbReference>
<dbReference type="GO" id="GO:0000049">
    <property type="term" value="F:tRNA binding"/>
    <property type="evidence" value="ECO:0007669"/>
    <property type="project" value="UniProtKB-UniRule"/>
</dbReference>
<dbReference type="NCBIfam" id="TIGR00188">
    <property type="entry name" value="rnpA"/>
    <property type="match status" value="1"/>
</dbReference>
<evidence type="ECO:0000256" key="2">
    <source>
        <dbReference type="ARBA" id="ARBA00022694"/>
    </source>
</evidence>
<dbReference type="GO" id="GO:0001682">
    <property type="term" value="P:tRNA 5'-leader removal"/>
    <property type="evidence" value="ECO:0007669"/>
    <property type="project" value="UniProtKB-UniRule"/>
</dbReference>
<keyword evidence="3 7" id="KW-0540">Nuclease</keyword>
<evidence type="ECO:0000256" key="5">
    <source>
        <dbReference type="ARBA" id="ARBA00022801"/>
    </source>
</evidence>
<dbReference type="PROSITE" id="PS00648">
    <property type="entry name" value="RIBONUCLEASE_P"/>
    <property type="match status" value="1"/>
</dbReference>
<keyword evidence="2 7" id="KW-0819">tRNA processing</keyword>
<evidence type="ECO:0000256" key="1">
    <source>
        <dbReference type="ARBA" id="ARBA00002663"/>
    </source>
</evidence>
<dbReference type="RefSeq" id="WP_353548499.1">
    <property type="nucleotide sequence ID" value="NZ_AP029612.1"/>
</dbReference>